<dbReference type="KEGG" id="lrz:BJI69_12900"/>
<gene>
    <name evidence="1" type="ORF">BJI69_12900</name>
</gene>
<dbReference type="PATRIC" id="fig|1440763.5.peg.383"/>
<dbReference type="AlphaFoldDB" id="A0A0G9HET7"/>
<evidence type="ECO:0000313" key="1">
    <source>
        <dbReference type="EMBL" id="APG04705.1"/>
    </source>
</evidence>
<proteinExistence type="predicted"/>
<dbReference type="Proteomes" id="UP000182987">
    <property type="component" value="Chromosome"/>
</dbReference>
<sequence length="114" mass="12646">MGHVDHAVRLEPSQVTSQHYINEGLIGEGFATLSNERVRHEILASGGDDIGMSGNEANHARYEAEYQRFANREINMQQAASAIGTVYGQSELAGPDLSYRDSFLKYYREHGGTK</sequence>
<evidence type="ECO:0000313" key="2">
    <source>
        <dbReference type="Proteomes" id="UP000182987"/>
    </source>
</evidence>
<dbReference type="STRING" id="1440763.BJI69_12900"/>
<dbReference type="EMBL" id="CP017480">
    <property type="protein sequence ID" value="APG04705.1"/>
    <property type="molecule type" value="Genomic_DNA"/>
</dbReference>
<protein>
    <submittedName>
        <fullName evidence="1">Uncharacterized protein</fullName>
    </submittedName>
</protein>
<accession>A0A0G9HET7</accession>
<organism evidence="1 2">
    <name type="scientific">Luteibacter rhizovicinus DSM 16549</name>
    <dbReference type="NCBI Taxonomy" id="1440763"/>
    <lineage>
        <taxon>Bacteria</taxon>
        <taxon>Pseudomonadati</taxon>
        <taxon>Pseudomonadota</taxon>
        <taxon>Gammaproteobacteria</taxon>
        <taxon>Lysobacterales</taxon>
        <taxon>Rhodanobacteraceae</taxon>
        <taxon>Luteibacter</taxon>
    </lineage>
</organism>
<reference evidence="2" key="1">
    <citation type="submission" date="2016-09" db="EMBL/GenBank/DDBJ databases">
        <authorList>
            <person name="Lysoe E."/>
        </authorList>
    </citation>
    <scope>NUCLEOTIDE SEQUENCE [LARGE SCALE GENOMIC DNA]</scope>
    <source>
        <strain evidence="2">LJ96T</strain>
    </source>
</reference>
<keyword evidence="2" id="KW-1185">Reference proteome</keyword>
<name>A0A0G9HET7_9GAMM</name>